<sequence length="187" mass="21105">MAVKDRFTGNPGRLTVLTTSGSGCFTASNYCFEMPALCKRTPSFLWLYPASYLLFREVPRGAWVAATEDGLADKMLMWQPCWINKGRPRSSGTRRTKERDTEDTNGQGMVRRHLTTLWQPLMRMNGGQRRASRVNDNDSALTRLEKEEVVTEFPCVLQMPMAASAGIIGAARLETTGSRSTWNFRWS</sequence>
<name>Q2QS68_ORYSJ</name>
<reference evidence="1" key="2">
    <citation type="submission" date="2005-04" db="EMBL/GenBank/DDBJ databases">
        <authorList>
            <person name="Buell C.R."/>
            <person name="Wing R.A."/>
            <person name="McCombie W.A."/>
            <person name="Ouyang S."/>
        </authorList>
    </citation>
    <scope>NUCLEOTIDE SEQUENCE</scope>
</reference>
<reference evidence="1" key="3">
    <citation type="submission" date="2006-01" db="EMBL/GenBank/DDBJ databases">
        <authorList>
            <person name="Buell R."/>
        </authorList>
    </citation>
    <scope>NUCLEOTIDE SEQUENCE</scope>
</reference>
<evidence type="ECO:0000313" key="1">
    <source>
        <dbReference type="EMBL" id="ABA98012.1"/>
    </source>
</evidence>
<proteinExistence type="predicted"/>
<protein>
    <submittedName>
        <fullName evidence="1">Retrotransposon protein, putative, Ty3-gypsy subclass</fullName>
    </submittedName>
</protein>
<organism evidence="1">
    <name type="scientific">Oryza sativa subsp. japonica</name>
    <name type="common">Rice</name>
    <dbReference type="NCBI Taxonomy" id="39947"/>
    <lineage>
        <taxon>Eukaryota</taxon>
        <taxon>Viridiplantae</taxon>
        <taxon>Streptophyta</taxon>
        <taxon>Embryophyta</taxon>
        <taxon>Tracheophyta</taxon>
        <taxon>Spermatophyta</taxon>
        <taxon>Magnoliopsida</taxon>
        <taxon>Liliopsida</taxon>
        <taxon>Poales</taxon>
        <taxon>Poaceae</taxon>
        <taxon>BOP clade</taxon>
        <taxon>Oryzoideae</taxon>
        <taxon>Oryzeae</taxon>
        <taxon>Oryzinae</taxon>
        <taxon>Oryza</taxon>
        <taxon>Oryza sativa</taxon>
    </lineage>
</organism>
<accession>Q2QS68</accession>
<dbReference type="PROSITE" id="PS51257">
    <property type="entry name" value="PROKAR_LIPOPROTEIN"/>
    <property type="match status" value="1"/>
</dbReference>
<dbReference type="AlphaFoldDB" id="Q2QS68"/>
<reference evidence="1" key="1">
    <citation type="journal article" date="2005" name="BMC Biol.">
        <title>The sequence of rice chromosomes 11 and 12, rich in disease resistance genes and recent gene duplications.</title>
        <authorList>
            <consortium name="The rice chromosomes 11 and 12 sequencing consortia"/>
        </authorList>
    </citation>
    <scope>NUCLEOTIDE SEQUENCE [LARGE SCALE GENOMIC DNA]</scope>
</reference>
<dbReference type="EMBL" id="DP000011">
    <property type="protein sequence ID" value="ABA98012.1"/>
    <property type="molecule type" value="Genomic_DNA"/>
</dbReference>
<gene>
    <name evidence="1" type="ordered locus">LOC_Os12g25150</name>
</gene>